<evidence type="ECO:0000256" key="3">
    <source>
        <dbReference type="ARBA" id="ARBA00022490"/>
    </source>
</evidence>
<organism evidence="6 7">
    <name type="scientific">Bacillus kandeliae</name>
    <dbReference type="NCBI Taxonomy" id="3129297"/>
    <lineage>
        <taxon>Bacteria</taxon>
        <taxon>Bacillati</taxon>
        <taxon>Bacillota</taxon>
        <taxon>Bacilli</taxon>
        <taxon>Bacillales</taxon>
        <taxon>Bacillaceae</taxon>
        <taxon>Bacillus</taxon>
    </lineage>
</organism>
<dbReference type="Proteomes" id="UP001387364">
    <property type="component" value="Chromosome"/>
</dbReference>
<evidence type="ECO:0000256" key="1">
    <source>
        <dbReference type="ARBA" id="ARBA00004514"/>
    </source>
</evidence>
<dbReference type="Pfam" id="PF02561">
    <property type="entry name" value="FliS"/>
    <property type="match status" value="1"/>
</dbReference>
<keyword evidence="7" id="KW-1185">Reference proteome</keyword>
<dbReference type="InterPro" id="IPR036584">
    <property type="entry name" value="FliS_sf"/>
</dbReference>
<dbReference type="RefSeq" id="WP_338751538.1">
    <property type="nucleotide sequence ID" value="NZ_CP147404.1"/>
</dbReference>
<keyword evidence="4" id="KW-1005">Bacterial flagellum biogenesis</keyword>
<accession>A0ABZ2N559</accession>
<dbReference type="SUPFAM" id="SSF101116">
    <property type="entry name" value="Flagellar export chaperone FliS"/>
    <property type="match status" value="1"/>
</dbReference>
<evidence type="ECO:0000256" key="5">
    <source>
        <dbReference type="ARBA" id="ARBA00023186"/>
    </source>
</evidence>
<keyword evidence="6" id="KW-0966">Cell projection</keyword>
<comment type="similarity">
    <text evidence="2">Belongs to the FliS family.</text>
</comment>
<dbReference type="PANTHER" id="PTHR34773:SF1">
    <property type="entry name" value="FLAGELLAR SECRETION CHAPERONE FLIS"/>
    <property type="match status" value="1"/>
</dbReference>
<keyword evidence="6" id="KW-0969">Cilium</keyword>
<keyword evidence="5" id="KW-0143">Chaperone</keyword>
<evidence type="ECO:0000256" key="2">
    <source>
        <dbReference type="ARBA" id="ARBA00008787"/>
    </source>
</evidence>
<dbReference type="Gene3D" id="1.20.120.340">
    <property type="entry name" value="Flagellar protein FliS"/>
    <property type="match status" value="1"/>
</dbReference>
<dbReference type="NCBIfam" id="TIGR00208">
    <property type="entry name" value="fliS"/>
    <property type="match status" value="1"/>
</dbReference>
<sequence>MDYQKAKGKYEETSIATASNNEIIIWMIQKALQNLEKAKVALQIRDLPEQNRLLNQVQQLVFELMIYVNKQTKEGKNLLALYDYINRRLIEANMEKSLSKVNEVERYFIELLEAWKEVKKKGTKKSL</sequence>
<reference evidence="6 7" key="1">
    <citation type="submission" date="2024-02" db="EMBL/GenBank/DDBJ databases">
        <title>Seven novel Bacillus-like species.</title>
        <authorList>
            <person name="Liu G."/>
        </authorList>
    </citation>
    <scope>NUCLEOTIDE SEQUENCE [LARGE SCALE GENOMIC DNA]</scope>
    <source>
        <strain evidence="6 7">FJAT-52991</strain>
    </source>
</reference>
<gene>
    <name evidence="6" type="primary">fliS</name>
    <name evidence="6" type="ORF">WDJ61_16150</name>
</gene>
<keyword evidence="3" id="KW-0963">Cytoplasm</keyword>
<protein>
    <submittedName>
        <fullName evidence="6">Flagellar export chaperone FliS</fullName>
    </submittedName>
</protein>
<evidence type="ECO:0000313" key="7">
    <source>
        <dbReference type="Proteomes" id="UP001387364"/>
    </source>
</evidence>
<comment type="subcellular location">
    <subcellularLocation>
        <location evidence="1">Cytoplasm</location>
        <location evidence="1">Cytosol</location>
    </subcellularLocation>
</comment>
<name>A0ABZ2N559_9BACI</name>
<dbReference type="EMBL" id="CP147404">
    <property type="protein sequence ID" value="WXB92736.1"/>
    <property type="molecule type" value="Genomic_DNA"/>
</dbReference>
<keyword evidence="6" id="KW-0282">Flagellum</keyword>
<dbReference type="InterPro" id="IPR003713">
    <property type="entry name" value="FliS"/>
</dbReference>
<evidence type="ECO:0000313" key="6">
    <source>
        <dbReference type="EMBL" id="WXB92736.1"/>
    </source>
</evidence>
<dbReference type="PANTHER" id="PTHR34773">
    <property type="entry name" value="FLAGELLAR SECRETION CHAPERONE FLIS"/>
    <property type="match status" value="1"/>
</dbReference>
<evidence type="ECO:0000256" key="4">
    <source>
        <dbReference type="ARBA" id="ARBA00022795"/>
    </source>
</evidence>
<proteinExistence type="inferred from homology"/>